<protein>
    <submittedName>
        <fullName evidence="1">Uncharacterized protein</fullName>
    </submittedName>
</protein>
<reference evidence="1" key="1">
    <citation type="journal article" date="2014" name="Front. Microbiol.">
        <title>High frequency of phylogenetically diverse reductive dehalogenase-homologous genes in deep subseafloor sedimentary metagenomes.</title>
        <authorList>
            <person name="Kawai M."/>
            <person name="Futagami T."/>
            <person name="Toyoda A."/>
            <person name="Takaki Y."/>
            <person name="Nishi S."/>
            <person name="Hori S."/>
            <person name="Arai W."/>
            <person name="Tsubouchi T."/>
            <person name="Morono Y."/>
            <person name="Uchiyama I."/>
            <person name="Ito T."/>
            <person name="Fujiyama A."/>
            <person name="Inagaki F."/>
            <person name="Takami H."/>
        </authorList>
    </citation>
    <scope>NUCLEOTIDE SEQUENCE</scope>
    <source>
        <strain evidence="1">Expedition CK06-06</strain>
    </source>
</reference>
<feature type="non-terminal residue" evidence="1">
    <location>
        <position position="38"/>
    </location>
</feature>
<dbReference type="AlphaFoldDB" id="X1TQS8"/>
<comment type="caution">
    <text evidence="1">The sequence shown here is derived from an EMBL/GenBank/DDBJ whole genome shotgun (WGS) entry which is preliminary data.</text>
</comment>
<sequence length="38" mass="4333">MSRNKNMVVTLLCAVLLALVFLPPYVSLIDGILDHHYY</sequence>
<name>X1TQS8_9ZZZZ</name>
<organism evidence="1">
    <name type="scientific">marine sediment metagenome</name>
    <dbReference type="NCBI Taxonomy" id="412755"/>
    <lineage>
        <taxon>unclassified sequences</taxon>
        <taxon>metagenomes</taxon>
        <taxon>ecological metagenomes</taxon>
    </lineage>
</organism>
<accession>X1TQS8</accession>
<gene>
    <name evidence="1" type="ORF">S12H4_43401</name>
</gene>
<dbReference type="EMBL" id="BARW01026633">
    <property type="protein sequence ID" value="GAJ07604.1"/>
    <property type="molecule type" value="Genomic_DNA"/>
</dbReference>
<proteinExistence type="predicted"/>
<evidence type="ECO:0000313" key="1">
    <source>
        <dbReference type="EMBL" id="GAJ07604.1"/>
    </source>
</evidence>